<evidence type="ECO:0000313" key="4">
    <source>
        <dbReference type="EMBL" id="PYI07686.1"/>
    </source>
</evidence>
<dbReference type="GO" id="GO:0016616">
    <property type="term" value="F:oxidoreductase activity, acting on the CH-OH group of donors, NAD or NADP as acceptor"/>
    <property type="evidence" value="ECO:0007669"/>
    <property type="project" value="TreeGrafter"/>
</dbReference>
<dbReference type="OrthoDB" id="2735536at2759"/>
<comment type="similarity">
    <text evidence="2">Belongs to the NAD(P)-dependent epimerase/dehydratase family. Dihydroflavonol-4-reductase subfamily.</text>
</comment>
<dbReference type="SUPFAM" id="SSF51735">
    <property type="entry name" value="NAD(P)-binding Rossmann-fold domains"/>
    <property type="match status" value="1"/>
</dbReference>
<dbReference type="PANTHER" id="PTHR10366:SF562">
    <property type="entry name" value="ALDEHYDE REDUCTASE II (AFU_ORTHOLOGUE AFUA_1G11360)"/>
    <property type="match status" value="1"/>
</dbReference>
<evidence type="ECO:0000256" key="1">
    <source>
        <dbReference type="ARBA" id="ARBA00023002"/>
    </source>
</evidence>
<evidence type="ECO:0000259" key="3">
    <source>
        <dbReference type="Pfam" id="PF01370"/>
    </source>
</evidence>
<protein>
    <submittedName>
        <fullName evidence="4">NAD(P)-binding protein</fullName>
    </submittedName>
</protein>
<keyword evidence="5" id="KW-1185">Reference proteome</keyword>
<dbReference type="Pfam" id="PF01370">
    <property type="entry name" value="Epimerase"/>
    <property type="match status" value="1"/>
</dbReference>
<evidence type="ECO:0000313" key="5">
    <source>
        <dbReference type="Proteomes" id="UP000248423"/>
    </source>
</evidence>
<dbReference type="InterPro" id="IPR001509">
    <property type="entry name" value="Epimerase_deHydtase"/>
</dbReference>
<gene>
    <name evidence="4" type="ORF">BO78DRAFT_469065</name>
</gene>
<dbReference type="PANTHER" id="PTHR10366">
    <property type="entry name" value="NAD DEPENDENT EPIMERASE/DEHYDRATASE"/>
    <property type="match status" value="1"/>
</dbReference>
<dbReference type="EMBL" id="KZ826340">
    <property type="protein sequence ID" value="PYI07686.1"/>
    <property type="molecule type" value="Genomic_DNA"/>
</dbReference>
<organism evidence="4 5">
    <name type="scientific">Aspergillus sclerotiicarbonarius (strain CBS 121057 / IBT 28362)</name>
    <dbReference type="NCBI Taxonomy" id="1448318"/>
    <lineage>
        <taxon>Eukaryota</taxon>
        <taxon>Fungi</taxon>
        <taxon>Dikarya</taxon>
        <taxon>Ascomycota</taxon>
        <taxon>Pezizomycotina</taxon>
        <taxon>Eurotiomycetes</taxon>
        <taxon>Eurotiomycetidae</taxon>
        <taxon>Eurotiales</taxon>
        <taxon>Aspergillaceae</taxon>
        <taxon>Aspergillus</taxon>
        <taxon>Aspergillus subgen. Circumdati</taxon>
    </lineage>
</organism>
<feature type="domain" description="NAD-dependent epimerase/dehydratase" evidence="3">
    <location>
        <begin position="14"/>
        <end position="257"/>
    </location>
</feature>
<dbReference type="STRING" id="1448318.A0A319EC25"/>
<dbReference type="InterPro" id="IPR036291">
    <property type="entry name" value="NAD(P)-bd_dom_sf"/>
</dbReference>
<accession>A0A319EC25</accession>
<evidence type="ECO:0000256" key="2">
    <source>
        <dbReference type="ARBA" id="ARBA00023445"/>
    </source>
</evidence>
<name>A0A319EC25_ASPSB</name>
<sequence length="342" mass="37744">MATTNYTIPLGSWVLVTGANGYIASQVIDAFLAKGYKVRGTVRSEKPWMNEYFQATYGPGTFETVIVPRLEDEGALDGVVQDVAGIAHVASDLSYRSDPNSVIPGVVAQTMNVLSTAERVSSIKRVVLCSSVTAAFPAIDDAVGLEDKTVDENSWNDAAVTAAWDSNTPADLKPSVVYTAAKVEAERSAWKWYEEHKPHFVLNTVLPNMNFGKIIFPEHQGSSMRVTRMLLNGNDLAIGLIAAQWYVDVVDTARLHVIGLLDPNVKSERLFACAGKFKWDDVVQILRKFQPDNHNIPDAVKDAIKEKFEIVPSGRAEQLLRDFYGRPGWTTLEESLKRGIEN</sequence>
<dbReference type="Gene3D" id="3.40.50.720">
    <property type="entry name" value="NAD(P)-binding Rossmann-like Domain"/>
    <property type="match status" value="1"/>
</dbReference>
<dbReference type="VEuPathDB" id="FungiDB:BO78DRAFT_469065"/>
<dbReference type="InterPro" id="IPR050425">
    <property type="entry name" value="NAD(P)_dehydrat-like"/>
</dbReference>
<dbReference type="Proteomes" id="UP000248423">
    <property type="component" value="Unassembled WGS sequence"/>
</dbReference>
<reference evidence="4 5" key="1">
    <citation type="submission" date="2018-02" db="EMBL/GenBank/DDBJ databases">
        <title>The genomes of Aspergillus section Nigri reveals drivers in fungal speciation.</title>
        <authorList>
            <consortium name="DOE Joint Genome Institute"/>
            <person name="Vesth T.C."/>
            <person name="Nybo J."/>
            <person name="Theobald S."/>
            <person name="Brandl J."/>
            <person name="Frisvad J.C."/>
            <person name="Nielsen K.F."/>
            <person name="Lyhne E.K."/>
            <person name="Kogle M.E."/>
            <person name="Kuo A."/>
            <person name="Riley R."/>
            <person name="Clum A."/>
            <person name="Nolan M."/>
            <person name="Lipzen A."/>
            <person name="Salamov A."/>
            <person name="Henrissat B."/>
            <person name="Wiebenga A."/>
            <person name="De vries R.P."/>
            <person name="Grigoriev I.V."/>
            <person name="Mortensen U.H."/>
            <person name="Andersen M.R."/>
            <person name="Baker S.E."/>
        </authorList>
    </citation>
    <scope>NUCLEOTIDE SEQUENCE [LARGE SCALE GENOMIC DNA]</scope>
    <source>
        <strain evidence="4 5">CBS 121057</strain>
    </source>
</reference>
<keyword evidence="1" id="KW-0560">Oxidoreductase</keyword>
<proteinExistence type="inferred from homology"/>
<dbReference type="AlphaFoldDB" id="A0A319EC25"/>